<dbReference type="GO" id="GO:0003824">
    <property type="term" value="F:catalytic activity"/>
    <property type="evidence" value="ECO:0007669"/>
    <property type="project" value="InterPro"/>
</dbReference>
<dbReference type="AlphaFoldDB" id="A0A0U9HM85"/>
<evidence type="ECO:0000259" key="7">
    <source>
        <dbReference type="Pfam" id="PF13186"/>
    </source>
</evidence>
<proteinExistence type="predicted"/>
<dbReference type="EMBL" id="BCNO01000001">
    <property type="protein sequence ID" value="GAQ94192.1"/>
    <property type="molecule type" value="Genomic_DNA"/>
</dbReference>
<comment type="cofactor">
    <cofactor evidence="1">
        <name>[4Fe-4S] cluster</name>
        <dbReference type="ChEBI" id="CHEBI:49883"/>
    </cofactor>
</comment>
<accession>A0A0U9HM85</accession>
<feature type="domain" description="Radical SAM core" evidence="6">
    <location>
        <begin position="9"/>
        <end position="125"/>
    </location>
</feature>
<evidence type="ECO:0000313" key="9">
    <source>
        <dbReference type="Proteomes" id="UP000054976"/>
    </source>
</evidence>
<dbReference type="SFLD" id="SFLDG01067">
    <property type="entry name" value="SPASM/twitch_domain_containing"/>
    <property type="match status" value="1"/>
</dbReference>
<protein>
    <submittedName>
        <fullName evidence="8">Radical SAM additional 4Fe4S-binding SPASM domain-containing protein</fullName>
    </submittedName>
</protein>
<evidence type="ECO:0000256" key="2">
    <source>
        <dbReference type="ARBA" id="ARBA00022691"/>
    </source>
</evidence>
<dbReference type="Proteomes" id="UP000054976">
    <property type="component" value="Unassembled WGS sequence"/>
</dbReference>
<dbReference type="InterPro" id="IPR007197">
    <property type="entry name" value="rSAM"/>
</dbReference>
<evidence type="ECO:0000256" key="5">
    <source>
        <dbReference type="ARBA" id="ARBA00023014"/>
    </source>
</evidence>
<dbReference type="NCBIfam" id="TIGR04085">
    <property type="entry name" value="rSAM_more_4Fe4S"/>
    <property type="match status" value="1"/>
</dbReference>
<evidence type="ECO:0000256" key="4">
    <source>
        <dbReference type="ARBA" id="ARBA00023004"/>
    </source>
</evidence>
<organism evidence="8 9">
    <name type="scientific">Thermodesulfovibrio aggregans</name>
    <dbReference type="NCBI Taxonomy" id="86166"/>
    <lineage>
        <taxon>Bacteria</taxon>
        <taxon>Pseudomonadati</taxon>
        <taxon>Nitrospirota</taxon>
        <taxon>Thermodesulfovibrionia</taxon>
        <taxon>Thermodesulfovibrionales</taxon>
        <taxon>Thermodesulfovibrionaceae</taxon>
        <taxon>Thermodesulfovibrio</taxon>
    </lineage>
</organism>
<dbReference type="InterPro" id="IPR023885">
    <property type="entry name" value="4Fe4S-binding_SPASM_dom"/>
</dbReference>
<name>A0A0U9HM85_9BACT</name>
<dbReference type="InterPro" id="IPR058240">
    <property type="entry name" value="rSAM_sf"/>
</dbReference>
<reference evidence="9" key="1">
    <citation type="submission" date="2016-01" db="EMBL/GenBank/DDBJ databases">
        <title>Draft genome sequence of Thermodesulfovibrio aggregans strain TGE-P1.</title>
        <authorList>
            <person name="Sekiguchi Y."/>
            <person name="Ohashi A."/>
            <person name="Matsuura N."/>
            <person name="Tourlousse M.D."/>
        </authorList>
    </citation>
    <scope>NUCLEOTIDE SEQUENCE [LARGE SCALE GENOMIC DNA]</scope>
    <source>
        <strain evidence="9">TGE-P1</strain>
    </source>
</reference>
<dbReference type="RefSeq" id="WP_059175663.1">
    <property type="nucleotide sequence ID" value="NZ_BCNO01000001.1"/>
</dbReference>
<dbReference type="Gene3D" id="3.20.20.70">
    <property type="entry name" value="Aldolase class I"/>
    <property type="match status" value="1"/>
</dbReference>
<dbReference type="STRING" id="86166.TAGGR_1371"/>
<dbReference type="PANTHER" id="PTHR11228">
    <property type="entry name" value="RADICAL SAM DOMAIN PROTEIN"/>
    <property type="match status" value="1"/>
</dbReference>
<dbReference type="SUPFAM" id="SSF102114">
    <property type="entry name" value="Radical SAM enzymes"/>
    <property type="match status" value="1"/>
</dbReference>
<dbReference type="InterPro" id="IPR013785">
    <property type="entry name" value="Aldolase_TIM"/>
</dbReference>
<keyword evidence="3" id="KW-0479">Metal-binding</keyword>
<evidence type="ECO:0000313" key="8">
    <source>
        <dbReference type="EMBL" id="GAQ94192.1"/>
    </source>
</evidence>
<comment type="caution">
    <text evidence="8">The sequence shown here is derived from an EMBL/GenBank/DDBJ whole genome shotgun (WGS) entry which is preliminary data.</text>
</comment>
<dbReference type="GO" id="GO:0046872">
    <property type="term" value="F:metal ion binding"/>
    <property type="evidence" value="ECO:0007669"/>
    <property type="project" value="UniProtKB-KW"/>
</dbReference>
<evidence type="ECO:0000256" key="3">
    <source>
        <dbReference type="ARBA" id="ARBA00022723"/>
    </source>
</evidence>
<gene>
    <name evidence="8" type="ORF">TAGGR_1371</name>
</gene>
<dbReference type="InterPro" id="IPR050377">
    <property type="entry name" value="Radical_SAM_PqqE_MftC-like"/>
</dbReference>
<evidence type="ECO:0000256" key="1">
    <source>
        <dbReference type="ARBA" id="ARBA00001966"/>
    </source>
</evidence>
<dbReference type="GO" id="GO:0051536">
    <property type="term" value="F:iron-sulfur cluster binding"/>
    <property type="evidence" value="ECO:0007669"/>
    <property type="project" value="UniProtKB-KW"/>
</dbReference>
<keyword evidence="5" id="KW-0411">Iron-sulfur</keyword>
<dbReference type="PANTHER" id="PTHR11228:SF7">
    <property type="entry name" value="PQQA PEPTIDE CYCLASE"/>
    <property type="match status" value="1"/>
</dbReference>
<feature type="domain" description="4Fe4S-binding SPASM" evidence="7">
    <location>
        <begin position="207"/>
        <end position="270"/>
    </location>
</feature>
<keyword evidence="9" id="KW-1185">Reference proteome</keyword>
<dbReference type="SFLD" id="SFLDS00029">
    <property type="entry name" value="Radical_SAM"/>
    <property type="match status" value="1"/>
</dbReference>
<evidence type="ECO:0000259" key="6">
    <source>
        <dbReference type="Pfam" id="PF04055"/>
    </source>
</evidence>
<dbReference type="OrthoDB" id="9782387at2"/>
<dbReference type="Pfam" id="PF13186">
    <property type="entry name" value="SPASM"/>
    <property type="match status" value="1"/>
</dbReference>
<dbReference type="Pfam" id="PF04055">
    <property type="entry name" value="Radical_SAM"/>
    <property type="match status" value="1"/>
</dbReference>
<keyword evidence="2" id="KW-0949">S-adenosyl-L-methionine</keyword>
<keyword evidence="4" id="KW-0408">Iron</keyword>
<dbReference type="CDD" id="cd01335">
    <property type="entry name" value="Radical_SAM"/>
    <property type="match status" value="1"/>
</dbReference>
<sequence length="304" mass="35225">MINYIQFFPTLRCNKDCEFCFNRKNRYVNSIDFLSEKIEEFVKIMKENKIFSLDILGGEPFLYEPLESLVKLAIDSDIKVTISTNGSFNEKIESLLNIIKNSRLQIGISINNEIDQSLLDLVKKHKLWIKSVVTKNQPFHKELIEFAKKCGINYYLIYMDALTKKDLELSIPFYEFMELIKELQSQYSGIQPVYCKGFIGGDEKYRCPAGIEKITVMPDGSVYPCYLLSSFEEYCIGNIFKNSLQEILMSDNLRIFKTSLNNSCDNKVCKIKKQCRGGCVAHSIIHYTVPYKADPRCKMKTQEE</sequence>